<evidence type="ECO:0000313" key="2">
    <source>
        <dbReference type="EMBL" id="GAM81656.1"/>
    </source>
</evidence>
<dbReference type="AlphaFoldDB" id="A0A0B8QSK0"/>
<dbReference type="RefSeq" id="WP_025016589.1">
    <property type="nucleotide sequence ID" value="NZ_BAABQR010000003.1"/>
</dbReference>
<dbReference type="InterPro" id="IPR052942">
    <property type="entry name" value="LPS_cholinephosphotransferase"/>
</dbReference>
<evidence type="ECO:0000259" key="1">
    <source>
        <dbReference type="Pfam" id="PF04991"/>
    </source>
</evidence>
<dbReference type="PANTHER" id="PTHR43404:SF2">
    <property type="entry name" value="LIPOPOLYSACCHARIDE CHOLINEPHOSPHOTRANSFERASE LICD"/>
    <property type="match status" value="1"/>
</dbReference>
<dbReference type="EMBL" id="BBSI01000040">
    <property type="protein sequence ID" value="GAM81656.1"/>
    <property type="molecule type" value="Genomic_DNA"/>
</dbReference>
<comment type="caution">
    <text evidence="2">The sequence shown here is derived from an EMBL/GenBank/DDBJ whole genome shotgun (WGS) entry which is preliminary data.</text>
</comment>
<dbReference type="InterPro" id="IPR007074">
    <property type="entry name" value="LicD/FKTN/FKRP_NTP_transf"/>
</dbReference>
<feature type="domain" description="LicD/FKTN/FKRP nucleotidyltransferase" evidence="1">
    <location>
        <begin position="24"/>
        <end position="251"/>
    </location>
</feature>
<sequence>MKELTNEELRGIQLEQLKYIDSICRENGIEYTLAGGSLIGAIRHGGYIPWDDDIDIELMRPHYEHLISVLMNQLPNEKYALLHYKVRETYLPFAKLYDTRTSFTSKIDNLNRGTGVFLDIFPMDILPDNEEERQLFKKEFLKKAIQLTASNPHGLDFASSSKKIYFWGKLVLWMPQHIRFYGKYRILAEKLDKFMQKYRNSDNQLISYLYTGYKKAIFPKDIWEEYEDVKFEGLIARKLKNHEAYLTRQYGDYMKLPPENERVNHDYYKWYWKGDENGGTN</sequence>
<dbReference type="PANTHER" id="PTHR43404">
    <property type="entry name" value="LIPOPOLYSACCHARIDE CHOLINEPHOSPHOTRANSFERASE LICD"/>
    <property type="match status" value="1"/>
</dbReference>
<evidence type="ECO:0000313" key="3">
    <source>
        <dbReference type="Proteomes" id="UP000031847"/>
    </source>
</evidence>
<organism evidence="2 3">
    <name type="scientific">Lactococcus lactis subsp. lactis</name>
    <name type="common">Streptococcus lactis</name>
    <dbReference type="NCBI Taxonomy" id="1360"/>
    <lineage>
        <taxon>Bacteria</taxon>
        <taxon>Bacillati</taxon>
        <taxon>Bacillota</taxon>
        <taxon>Bacilli</taxon>
        <taxon>Lactobacillales</taxon>
        <taxon>Streptococcaceae</taxon>
        <taxon>Lactococcus</taxon>
    </lineage>
</organism>
<dbReference type="Proteomes" id="UP000031847">
    <property type="component" value="Unassembled WGS sequence"/>
</dbReference>
<dbReference type="GO" id="GO:0009100">
    <property type="term" value="P:glycoprotein metabolic process"/>
    <property type="evidence" value="ECO:0007669"/>
    <property type="project" value="UniProtKB-ARBA"/>
</dbReference>
<name>A0A0B8QSK0_LACLL</name>
<accession>A0A0B8QSK0</accession>
<reference evidence="2 3" key="1">
    <citation type="submission" date="2015-01" db="EMBL/GenBank/DDBJ databases">
        <title>Lactococcus lactis subsp.lactis JCM 5805 whole genome shotgun sequence.</title>
        <authorList>
            <person name="Fujii T."/>
            <person name="Tomita Y."/>
            <person name="Ikushima S."/>
            <person name="Fujiwara D."/>
        </authorList>
    </citation>
    <scope>NUCLEOTIDE SEQUENCE [LARGE SCALE GENOMIC DNA]</scope>
    <source>
        <strain evidence="2 3">JCM 5805</strain>
    </source>
</reference>
<dbReference type="PATRIC" id="fig|1360.96.peg.55"/>
<gene>
    <name evidence="2" type="ORF">JCM5805K_2780</name>
</gene>
<dbReference type="Pfam" id="PF04991">
    <property type="entry name" value="LicD"/>
    <property type="match status" value="1"/>
</dbReference>
<proteinExistence type="predicted"/>
<protein>
    <submittedName>
        <fullName evidence="2">LPS biosynthesis protein</fullName>
    </submittedName>
</protein>